<dbReference type="EMBL" id="JACYFS010000001">
    <property type="protein sequence ID" value="MBD8081510.1"/>
    <property type="molecule type" value="Genomic_DNA"/>
</dbReference>
<evidence type="ECO:0000313" key="2">
    <source>
        <dbReference type="Proteomes" id="UP000637299"/>
    </source>
</evidence>
<evidence type="ECO:0000313" key="1">
    <source>
        <dbReference type="EMBL" id="MBD8081510.1"/>
    </source>
</evidence>
<dbReference type="Proteomes" id="UP000637299">
    <property type="component" value="Unassembled WGS sequence"/>
</dbReference>
<name>A0ABR8Z8E1_9FLAO</name>
<gene>
    <name evidence="1" type="ORF">IC610_03620</name>
</gene>
<reference evidence="1 2" key="1">
    <citation type="submission" date="2020-09" db="EMBL/GenBank/DDBJ databases">
        <title>Genome seq and assembly of Chryseobacterium sp.</title>
        <authorList>
            <person name="Chhetri G."/>
        </authorList>
    </citation>
    <scope>NUCLEOTIDE SEQUENCE [LARGE SCALE GENOMIC DNA]</scope>
    <source>
        <strain evidence="1 2">GCR10</strain>
    </source>
</reference>
<dbReference type="RefSeq" id="WP_191735285.1">
    <property type="nucleotide sequence ID" value="NZ_JACYFS010000001.1"/>
</dbReference>
<organism evidence="1 2">
    <name type="scientific">Chryseobacterium caseinilyticum</name>
    <dbReference type="NCBI Taxonomy" id="2771428"/>
    <lineage>
        <taxon>Bacteria</taxon>
        <taxon>Pseudomonadati</taxon>
        <taxon>Bacteroidota</taxon>
        <taxon>Flavobacteriia</taxon>
        <taxon>Flavobacteriales</taxon>
        <taxon>Weeksellaceae</taxon>
        <taxon>Chryseobacterium group</taxon>
        <taxon>Chryseobacterium</taxon>
    </lineage>
</organism>
<dbReference type="SUPFAM" id="SSF88946">
    <property type="entry name" value="Sigma2 domain of RNA polymerase sigma factors"/>
    <property type="match status" value="1"/>
</dbReference>
<dbReference type="InterPro" id="IPR013325">
    <property type="entry name" value="RNA_pol_sigma_r2"/>
</dbReference>
<evidence type="ECO:0008006" key="3">
    <source>
        <dbReference type="Google" id="ProtNLM"/>
    </source>
</evidence>
<proteinExistence type="predicted"/>
<keyword evidence="2" id="KW-1185">Reference proteome</keyword>
<protein>
    <recommendedName>
        <fullName evidence="3">RNA polymerase sigma-70 region 2 domain-containing protein</fullName>
    </recommendedName>
</protein>
<sequence length="110" mass="12749">MASSDNKFNCCTLLRQKDRETFDFLYAEFNSQFYGMALQCLGDEELANEMMILTFTNIWKDLDKFNGDNSQLRSWCISILMRSLRHVNTSDKTSDNSEITEIPQLKSVSV</sequence>
<accession>A0ABR8Z8E1</accession>
<dbReference type="Gene3D" id="1.10.1740.10">
    <property type="match status" value="1"/>
</dbReference>
<comment type="caution">
    <text evidence="1">The sequence shown here is derived from an EMBL/GenBank/DDBJ whole genome shotgun (WGS) entry which is preliminary data.</text>
</comment>